<reference evidence="1 2" key="1">
    <citation type="submission" date="2024-06" db="EMBL/GenBank/DDBJ databases">
        <title>Draft genome sequence of Helicobacter trogontum NHP16-4001.</title>
        <authorList>
            <person name="Rimbara E."/>
            <person name="Suzuki M."/>
        </authorList>
    </citation>
    <scope>NUCLEOTIDE SEQUENCE [LARGE SCALE GENOMIC DNA]</scope>
    <source>
        <strain evidence="1 2">NHP16-4001</strain>
    </source>
</reference>
<protein>
    <submittedName>
        <fullName evidence="1">Uncharacterized protein</fullName>
    </submittedName>
</protein>
<comment type="caution">
    <text evidence="1">The sequence shown here is derived from an EMBL/GenBank/DDBJ whole genome shotgun (WGS) entry which is preliminary data.</text>
</comment>
<evidence type="ECO:0000313" key="2">
    <source>
        <dbReference type="Proteomes" id="UP001562457"/>
    </source>
</evidence>
<accession>A0ABQ0D6E6</accession>
<dbReference type="RefSeq" id="WP_369607866.1">
    <property type="nucleotide sequence ID" value="NZ_BAAFHN010000078.1"/>
</dbReference>
<dbReference type="Proteomes" id="UP001562457">
    <property type="component" value="Unassembled WGS sequence"/>
</dbReference>
<organism evidence="1 2">
    <name type="scientific">Helicobacter trogontum</name>
    <dbReference type="NCBI Taxonomy" id="50960"/>
    <lineage>
        <taxon>Bacteria</taxon>
        <taxon>Pseudomonadati</taxon>
        <taxon>Campylobacterota</taxon>
        <taxon>Epsilonproteobacteria</taxon>
        <taxon>Campylobacterales</taxon>
        <taxon>Helicobacteraceae</taxon>
        <taxon>Helicobacter</taxon>
    </lineage>
</organism>
<dbReference type="EMBL" id="BAAFHN010000078">
    <property type="protein sequence ID" value="GAB0173924.1"/>
    <property type="molecule type" value="Genomic_DNA"/>
</dbReference>
<gene>
    <name evidence="1" type="ORF">NHP164001_19460</name>
</gene>
<sequence length="502" mass="58366">MQGAIFRDDIAFWTQILQEYDKAKSMQPSDIQFNQIKFDSILHTLKSYRPSPNGNGIKWSKEEKEAFIQLSLKEQRKMIVRKSELQSTLFPYVNVDYEPYTYSERISDMAKRTYTKANKLLEKHSNTDFNLLDSTIQQEILQNLRIAYKEQYIKAGVKLSTLLFKKASLKGGDESKKEILECVKITKDLLNKKIPEMSYMYYQLYKWSSDNERLFHTELTPYSLGLVREEARECYNHALECVVWEAIDEEAQRVVISNNIFAAELYLAAAIKYQSPLAFYLAAFNYAPSGLTSELLKYVLIPYNACLRCSIALGNLDALMTLMDNYKYGIRMMRKSPLTLKLLETYMTNRSKDLINGLDPYFDEKFSPELIIDLGYMFAAAYGGSIMEPGLSRLVKGWNYYRITIKDPRDRDSTPQSIKEYYLRMWEMLVSCHNVIKSGFDPVFWLAQKIYSNLTYGLPSARPYIFPKEVLDLKIDFTKGLDGYGKEMDEESLNKLIAEDEE</sequence>
<proteinExistence type="predicted"/>
<name>A0ABQ0D6E6_9HELI</name>
<evidence type="ECO:0000313" key="1">
    <source>
        <dbReference type="EMBL" id="GAB0173924.1"/>
    </source>
</evidence>
<keyword evidence="2" id="KW-1185">Reference proteome</keyword>